<evidence type="ECO:0000259" key="1">
    <source>
        <dbReference type="SMART" id="SM00382"/>
    </source>
</evidence>
<comment type="caution">
    <text evidence="2">The sequence shown here is derived from an EMBL/GenBank/DDBJ whole genome shotgun (WGS) entry which is preliminary data.</text>
</comment>
<dbReference type="PANTHER" id="PTHR23077">
    <property type="entry name" value="AAA-FAMILY ATPASE"/>
    <property type="match status" value="1"/>
</dbReference>
<dbReference type="PANTHER" id="PTHR23077:SF198">
    <property type="entry name" value="ATP-DEPENDENT ZINC METALLOPROTEASE FTSH"/>
    <property type="match status" value="1"/>
</dbReference>
<accession>A0ABT6P6D8</accession>
<feature type="domain" description="AAA+ ATPase" evidence="1">
    <location>
        <begin position="121"/>
        <end position="253"/>
    </location>
</feature>
<dbReference type="CDD" id="cd19481">
    <property type="entry name" value="RecA-like_protease"/>
    <property type="match status" value="1"/>
</dbReference>
<dbReference type="InterPro" id="IPR003959">
    <property type="entry name" value="ATPase_AAA_core"/>
</dbReference>
<gene>
    <name evidence="2" type="ORF">QHF89_41785</name>
</gene>
<reference evidence="2 3" key="1">
    <citation type="submission" date="2023-04" db="EMBL/GenBank/DDBJ databases">
        <title>The genome sequence of Polyangium sorediatum DSM14670.</title>
        <authorList>
            <person name="Zhang X."/>
        </authorList>
    </citation>
    <scope>NUCLEOTIDE SEQUENCE [LARGE SCALE GENOMIC DNA]</scope>
    <source>
        <strain evidence="2 3">DSM 14670</strain>
    </source>
</reference>
<keyword evidence="3" id="KW-1185">Reference proteome</keyword>
<proteinExistence type="predicted"/>
<organism evidence="2 3">
    <name type="scientific">Polyangium sorediatum</name>
    <dbReference type="NCBI Taxonomy" id="889274"/>
    <lineage>
        <taxon>Bacteria</taxon>
        <taxon>Pseudomonadati</taxon>
        <taxon>Myxococcota</taxon>
        <taxon>Polyangia</taxon>
        <taxon>Polyangiales</taxon>
        <taxon>Polyangiaceae</taxon>
        <taxon>Polyangium</taxon>
    </lineage>
</organism>
<evidence type="ECO:0000313" key="3">
    <source>
        <dbReference type="Proteomes" id="UP001160301"/>
    </source>
</evidence>
<dbReference type="Pfam" id="PF00004">
    <property type="entry name" value="AAA"/>
    <property type="match status" value="1"/>
</dbReference>
<evidence type="ECO:0000313" key="2">
    <source>
        <dbReference type="EMBL" id="MDI1436111.1"/>
    </source>
</evidence>
<dbReference type="Proteomes" id="UP001160301">
    <property type="component" value="Unassembled WGS sequence"/>
</dbReference>
<dbReference type="Gene3D" id="3.40.50.300">
    <property type="entry name" value="P-loop containing nucleotide triphosphate hydrolases"/>
    <property type="match status" value="1"/>
</dbReference>
<dbReference type="InterPro" id="IPR027417">
    <property type="entry name" value="P-loop_NTPase"/>
</dbReference>
<protein>
    <submittedName>
        <fullName evidence="2">AAA family ATPase</fullName>
    </submittedName>
</protein>
<sequence>MATAEQLKALLKSYSEGDEDRFYAVAMQVAAHAARQGHGKLAQELRELIDAAKAKGPSSRGARAPVPVVQPRGELAGLLGVSYPKTRLSDMVLEPSLRTRLDRILLEQRQCEKLLAHGLSPRRKILLVGPPGTGKTLTARALAGELSQPLFAILLDGVITKYMGETAAKLRLVFDALQRTRGVYLFDEFDALGSHRTSPNDVGEIRRVLNSFLQFLEQDESESLIIAATNHPELLDRALFRRFDDVLEYSLPDDALAERMLRSRLALFDTNLVDWRQVVNAARGSSYAEIVRTCEDAAKDAVLCDRSEVTTQAVLDALAARHASRR</sequence>
<dbReference type="InterPro" id="IPR003593">
    <property type="entry name" value="AAA+_ATPase"/>
</dbReference>
<name>A0ABT6P6D8_9BACT</name>
<dbReference type="InterPro" id="IPR050168">
    <property type="entry name" value="AAA_ATPase_domain"/>
</dbReference>
<dbReference type="RefSeq" id="WP_136965049.1">
    <property type="nucleotide sequence ID" value="NZ_JARZHI010000073.1"/>
</dbReference>
<dbReference type="SMART" id="SM00382">
    <property type="entry name" value="AAA"/>
    <property type="match status" value="1"/>
</dbReference>
<dbReference type="EMBL" id="JARZHI010000073">
    <property type="protein sequence ID" value="MDI1436111.1"/>
    <property type="molecule type" value="Genomic_DNA"/>
</dbReference>
<dbReference type="SUPFAM" id="SSF52540">
    <property type="entry name" value="P-loop containing nucleoside triphosphate hydrolases"/>
    <property type="match status" value="1"/>
</dbReference>